<comment type="similarity">
    <text evidence="1">Belongs to the peptidase S1C family.</text>
</comment>
<evidence type="ECO:0000313" key="7">
    <source>
        <dbReference type="Proteomes" id="UP000317648"/>
    </source>
</evidence>
<dbReference type="Pfam" id="PF13365">
    <property type="entry name" value="Trypsin_2"/>
    <property type="match status" value="1"/>
</dbReference>
<feature type="compositionally biased region" description="Basic and acidic residues" evidence="4">
    <location>
        <begin position="375"/>
        <end position="394"/>
    </location>
</feature>
<dbReference type="Gene3D" id="2.30.42.10">
    <property type="match status" value="1"/>
</dbReference>
<evidence type="ECO:0000256" key="2">
    <source>
        <dbReference type="ARBA" id="ARBA00022670"/>
    </source>
</evidence>
<dbReference type="RefSeq" id="WP_197442678.1">
    <property type="nucleotide sequence ID" value="NZ_CP036433.1"/>
</dbReference>
<dbReference type="InterPro" id="IPR036034">
    <property type="entry name" value="PDZ_sf"/>
</dbReference>
<feature type="region of interest" description="Disordered" evidence="4">
    <location>
        <begin position="358"/>
        <end position="400"/>
    </location>
</feature>
<dbReference type="Gene3D" id="2.40.10.120">
    <property type="match status" value="1"/>
</dbReference>
<dbReference type="Pfam" id="PF13180">
    <property type="entry name" value="PDZ_2"/>
    <property type="match status" value="1"/>
</dbReference>
<dbReference type="PRINTS" id="PR00834">
    <property type="entry name" value="PROTEASES2C"/>
</dbReference>
<keyword evidence="7" id="KW-1185">Reference proteome</keyword>
<feature type="compositionally biased region" description="Acidic residues" evidence="4">
    <location>
        <begin position="365"/>
        <end position="374"/>
    </location>
</feature>
<evidence type="ECO:0000259" key="5">
    <source>
        <dbReference type="Pfam" id="PF13180"/>
    </source>
</evidence>
<dbReference type="AlphaFoldDB" id="A0A518E1Z3"/>
<sequence length="634" mass="68222">MKRCMESPVRSLGASVRAWVTLFGWSVVFCQTGIFCQRDAFCQEPGIRPDELALVKKAEAARVAAIEKVYGAVVAVYGADQSEGGGSGVIYDPAGFALTNYHVVAGAGNQGVAGLADGKLYPWKLIGVDPGGDVALIRLSGRDAFPYAPLGDSRTVRVGDWALAMGNPFLLAEDQKPTVTLGVVSGVQRYQPGVGVNELVYGDCLQVDSSINPGNSGGPLFNLQSQVVGVNGRASFQDRGRVNVGLGYAISINQVKRFLPDLLATRTAQHGTLDAVFGQRDGKVICHTLNLDSPAALAGLQLGDEMLEFEGQAITQANQLTNLLSTLPAHWPVEFQVARGETRQTIAVRLLPLPYGDAFAPPVEGPEDGQEEEKEDGKPDRETPRLLRGEDGFRPAEPGEIGDVEINRGVCELLLARTRQSLLAPPGEAFAVELHDTLLKDDRPVGEQTLTLARDGRLLVEVREGEARTRYGFDGQTYWSQRGVAPAVRLSPAEALAQPLLAQAAVLSRLLQPPAREKGKGSLLEGGDKVNGAAAFRLDWTEAAGRPAFLWLSSLPDAAEADPVRTLPVKFCVDREGVAPAVMLEDWRKAPGMLLPWRRRIVRGLSETPLFVLQTQECLVLKEVNDATFAAPQE</sequence>
<keyword evidence="2 6" id="KW-0645">Protease</keyword>
<dbReference type="InterPro" id="IPR001940">
    <property type="entry name" value="Peptidase_S1C"/>
</dbReference>
<evidence type="ECO:0000256" key="1">
    <source>
        <dbReference type="ARBA" id="ARBA00010541"/>
    </source>
</evidence>
<dbReference type="GO" id="GO:0006508">
    <property type="term" value="P:proteolysis"/>
    <property type="evidence" value="ECO:0007669"/>
    <property type="project" value="UniProtKB-KW"/>
</dbReference>
<protein>
    <submittedName>
        <fullName evidence="6">Serine protease HtrA</fullName>
    </submittedName>
</protein>
<organism evidence="6 7">
    <name type="scientific">Lignipirellula cremea</name>
    <dbReference type="NCBI Taxonomy" id="2528010"/>
    <lineage>
        <taxon>Bacteria</taxon>
        <taxon>Pseudomonadati</taxon>
        <taxon>Planctomycetota</taxon>
        <taxon>Planctomycetia</taxon>
        <taxon>Pirellulales</taxon>
        <taxon>Pirellulaceae</taxon>
        <taxon>Lignipirellula</taxon>
    </lineage>
</organism>
<dbReference type="InterPro" id="IPR001478">
    <property type="entry name" value="PDZ"/>
</dbReference>
<reference evidence="6 7" key="1">
    <citation type="submission" date="2019-02" db="EMBL/GenBank/DDBJ databases">
        <title>Deep-cultivation of Planctomycetes and their phenomic and genomic characterization uncovers novel biology.</title>
        <authorList>
            <person name="Wiegand S."/>
            <person name="Jogler M."/>
            <person name="Boedeker C."/>
            <person name="Pinto D."/>
            <person name="Vollmers J."/>
            <person name="Rivas-Marin E."/>
            <person name="Kohn T."/>
            <person name="Peeters S.H."/>
            <person name="Heuer A."/>
            <person name="Rast P."/>
            <person name="Oberbeckmann S."/>
            <person name="Bunk B."/>
            <person name="Jeske O."/>
            <person name="Meyerdierks A."/>
            <person name="Storesund J.E."/>
            <person name="Kallscheuer N."/>
            <person name="Luecker S."/>
            <person name="Lage O.M."/>
            <person name="Pohl T."/>
            <person name="Merkel B.J."/>
            <person name="Hornburger P."/>
            <person name="Mueller R.-W."/>
            <person name="Bruemmer F."/>
            <person name="Labrenz M."/>
            <person name="Spormann A.M."/>
            <person name="Op den Camp H."/>
            <person name="Overmann J."/>
            <person name="Amann R."/>
            <person name="Jetten M.S.M."/>
            <person name="Mascher T."/>
            <person name="Medema M.H."/>
            <person name="Devos D.P."/>
            <person name="Kaster A.-K."/>
            <person name="Ovreas L."/>
            <person name="Rohde M."/>
            <person name="Galperin M.Y."/>
            <person name="Jogler C."/>
        </authorList>
    </citation>
    <scope>NUCLEOTIDE SEQUENCE [LARGE SCALE GENOMIC DNA]</scope>
    <source>
        <strain evidence="6 7">Pla85_3_4</strain>
    </source>
</reference>
<gene>
    <name evidence="6" type="primary">htrA_6</name>
    <name evidence="6" type="ORF">Pla8534_59700</name>
</gene>
<dbReference type="KEGG" id="lcre:Pla8534_59700"/>
<dbReference type="SUPFAM" id="SSF50494">
    <property type="entry name" value="Trypsin-like serine proteases"/>
    <property type="match status" value="1"/>
</dbReference>
<dbReference type="Proteomes" id="UP000317648">
    <property type="component" value="Chromosome"/>
</dbReference>
<dbReference type="PANTHER" id="PTHR22939">
    <property type="entry name" value="SERINE PROTEASE FAMILY S1C HTRA-RELATED"/>
    <property type="match status" value="1"/>
</dbReference>
<proteinExistence type="inferred from homology"/>
<name>A0A518E1Z3_9BACT</name>
<keyword evidence="3" id="KW-0378">Hydrolase</keyword>
<feature type="domain" description="PDZ" evidence="5">
    <location>
        <begin position="279"/>
        <end position="350"/>
    </location>
</feature>
<dbReference type="EMBL" id="CP036433">
    <property type="protein sequence ID" value="QDU98109.1"/>
    <property type="molecule type" value="Genomic_DNA"/>
</dbReference>
<accession>A0A518E1Z3</accession>
<dbReference type="SUPFAM" id="SSF50156">
    <property type="entry name" value="PDZ domain-like"/>
    <property type="match status" value="1"/>
</dbReference>
<dbReference type="InterPro" id="IPR009003">
    <property type="entry name" value="Peptidase_S1_PA"/>
</dbReference>
<evidence type="ECO:0000256" key="4">
    <source>
        <dbReference type="SAM" id="MobiDB-lite"/>
    </source>
</evidence>
<evidence type="ECO:0000256" key="3">
    <source>
        <dbReference type="ARBA" id="ARBA00022801"/>
    </source>
</evidence>
<evidence type="ECO:0000313" key="6">
    <source>
        <dbReference type="EMBL" id="QDU98109.1"/>
    </source>
</evidence>
<dbReference type="GO" id="GO:0004252">
    <property type="term" value="F:serine-type endopeptidase activity"/>
    <property type="evidence" value="ECO:0007669"/>
    <property type="project" value="InterPro"/>
</dbReference>
<dbReference type="PANTHER" id="PTHR22939:SF129">
    <property type="entry name" value="SERINE PROTEASE HTRA2, MITOCHONDRIAL"/>
    <property type="match status" value="1"/>
</dbReference>